<protein>
    <recommendedName>
        <fullName evidence="4">Calcium-binding protein</fullName>
    </recommendedName>
</protein>
<evidence type="ECO:0000256" key="1">
    <source>
        <dbReference type="SAM" id="MobiDB-lite"/>
    </source>
</evidence>
<dbReference type="InterPro" id="IPR018511">
    <property type="entry name" value="Hemolysin-typ_Ca-bd_CS"/>
</dbReference>
<dbReference type="PANTHER" id="PTHR38340">
    <property type="entry name" value="S-LAYER PROTEIN"/>
    <property type="match status" value="1"/>
</dbReference>
<proteinExistence type="predicted"/>
<dbReference type="RefSeq" id="WP_216320427.1">
    <property type="nucleotide sequence ID" value="NZ_JAHKRT010000002.1"/>
</dbReference>
<dbReference type="Pfam" id="PF00353">
    <property type="entry name" value="HemolysinCabind"/>
    <property type="match status" value="3"/>
</dbReference>
<dbReference type="InterPro" id="IPR001343">
    <property type="entry name" value="Hemolysn_Ca-bd"/>
</dbReference>
<dbReference type="EMBL" id="JAHKRT010000002">
    <property type="protein sequence ID" value="MBU3076990.1"/>
    <property type="molecule type" value="Genomic_DNA"/>
</dbReference>
<keyword evidence="3" id="KW-1185">Reference proteome</keyword>
<evidence type="ECO:0008006" key="4">
    <source>
        <dbReference type="Google" id="ProtNLM"/>
    </source>
</evidence>
<name>A0ABS6BIF1_9SPHN</name>
<feature type="region of interest" description="Disordered" evidence="1">
    <location>
        <begin position="191"/>
        <end position="216"/>
    </location>
</feature>
<dbReference type="PROSITE" id="PS00330">
    <property type="entry name" value="HEMOLYSIN_CALCIUM"/>
    <property type="match status" value="1"/>
</dbReference>
<dbReference type="Proteomes" id="UP000776276">
    <property type="component" value="Unassembled WGS sequence"/>
</dbReference>
<organism evidence="2 3">
    <name type="scientific">Sphingomonas quercus</name>
    <dbReference type="NCBI Taxonomy" id="2842451"/>
    <lineage>
        <taxon>Bacteria</taxon>
        <taxon>Pseudomonadati</taxon>
        <taxon>Pseudomonadota</taxon>
        <taxon>Alphaproteobacteria</taxon>
        <taxon>Sphingomonadales</taxon>
        <taxon>Sphingomonadaceae</taxon>
        <taxon>Sphingomonas</taxon>
    </lineage>
</organism>
<evidence type="ECO:0000313" key="2">
    <source>
        <dbReference type="EMBL" id="MBU3076990.1"/>
    </source>
</evidence>
<dbReference type="PANTHER" id="PTHR38340:SF1">
    <property type="entry name" value="S-LAYER PROTEIN"/>
    <property type="match status" value="1"/>
</dbReference>
<dbReference type="InterPro" id="IPR050557">
    <property type="entry name" value="RTX_toxin/Mannuronan_C5-epim"/>
</dbReference>
<comment type="caution">
    <text evidence="2">The sequence shown here is derived from an EMBL/GenBank/DDBJ whole genome shotgun (WGS) entry which is preliminary data.</text>
</comment>
<accession>A0ABS6BIF1</accession>
<gene>
    <name evidence="2" type="ORF">KOF26_03855</name>
</gene>
<reference evidence="2 3" key="1">
    <citation type="submission" date="2021-06" db="EMBL/GenBank/DDBJ databases">
        <title>Sphingomonas sp. XMGL2, whole genome shotgun sequencing project.</title>
        <authorList>
            <person name="Zhao G."/>
            <person name="Shen L."/>
        </authorList>
    </citation>
    <scope>NUCLEOTIDE SEQUENCE [LARGE SCALE GENOMIC DNA]</scope>
    <source>
        <strain evidence="2 3">XMGL2</strain>
    </source>
</reference>
<sequence>MAVTSSKVYVFENTDAGEAAAFTADDFLAFANSSVTATNIGVTAGSGVGAGITLTAAGTSLTFNAAEIAGASQLGQVQFDDGSSLVIGVNSTAADTLDLSGSEVKNVIYGLAGDDTITGSDNGDYIYGGLGADSVVGGDGNDHIYGNALTSTQGADDGADHLSGGAGKDYIQGNAGADTIMGGTGDDRLVGGSGGDSINGEAGNDNINGNQGDDRIDGDLGNDVLRGGQGADTVLGGAGNDIVYGDLGDDRLTGGTGLDVLFGGDGKDTFVFAAGDSTYLAGTTGTNVNVTDIIADYADGTDKIDLGMTFAADHILVDTQNAVLPTLQAAATYAAQLLNATPNANSSEVVALAVGSDTYLFFSSADTVSTAADNAVKVVGVAPNVFGASDFVH</sequence>
<evidence type="ECO:0000313" key="3">
    <source>
        <dbReference type="Proteomes" id="UP000776276"/>
    </source>
</evidence>